<feature type="transmembrane region" description="Helical" evidence="1">
    <location>
        <begin position="85"/>
        <end position="107"/>
    </location>
</feature>
<sequence>QYGAQVVSLQEQAGRSIKLAQPGVETTDISLPGPVSYGLGIMEIDDYAAPPIQPMGLPLVGVGVALLAILRGMAGKMSLGFFKTLLARFGPAALKLAIGGAVFGFFMDLIDGGLDDSTEVPFSVRKKPKRYTIGNNPRVKTLQRVARHTMKMLKRHDKYIREFLPKKARTYGIPPAKALSAIERAAIKG</sequence>
<keyword evidence="1" id="KW-0812">Transmembrane</keyword>
<feature type="transmembrane region" description="Helical" evidence="1">
    <location>
        <begin position="55"/>
        <end position="73"/>
    </location>
</feature>
<name>X1KC47_9ZZZZ</name>
<dbReference type="AlphaFoldDB" id="X1KC47"/>
<protein>
    <submittedName>
        <fullName evidence="2">Uncharacterized protein</fullName>
    </submittedName>
</protein>
<reference evidence="2" key="1">
    <citation type="journal article" date="2014" name="Front. Microbiol.">
        <title>High frequency of phylogenetically diverse reductive dehalogenase-homologous genes in deep subseafloor sedimentary metagenomes.</title>
        <authorList>
            <person name="Kawai M."/>
            <person name="Futagami T."/>
            <person name="Toyoda A."/>
            <person name="Takaki Y."/>
            <person name="Nishi S."/>
            <person name="Hori S."/>
            <person name="Arai W."/>
            <person name="Tsubouchi T."/>
            <person name="Morono Y."/>
            <person name="Uchiyama I."/>
            <person name="Ito T."/>
            <person name="Fujiyama A."/>
            <person name="Inagaki F."/>
            <person name="Takami H."/>
        </authorList>
    </citation>
    <scope>NUCLEOTIDE SEQUENCE</scope>
    <source>
        <strain evidence="2">Expedition CK06-06</strain>
    </source>
</reference>
<evidence type="ECO:0000256" key="1">
    <source>
        <dbReference type="SAM" id="Phobius"/>
    </source>
</evidence>
<keyword evidence="1" id="KW-1133">Transmembrane helix</keyword>
<proteinExistence type="predicted"/>
<comment type="caution">
    <text evidence="2">The sequence shown here is derived from an EMBL/GenBank/DDBJ whole genome shotgun (WGS) entry which is preliminary data.</text>
</comment>
<organism evidence="2">
    <name type="scientific">marine sediment metagenome</name>
    <dbReference type="NCBI Taxonomy" id="412755"/>
    <lineage>
        <taxon>unclassified sequences</taxon>
        <taxon>metagenomes</taxon>
        <taxon>ecological metagenomes</taxon>
    </lineage>
</organism>
<evidence type="ECO:0000313" key="2">
    <source>
        <dbReference type="EMBL" id="GAI04577.1"/>
    </source>
</evidence>
<gene>
    <name evidence="2" type="ORF">S06H3_10046</name>
</gene>
<dbReference type="EMBL" id="BARV01004568">
    <property type="protein sequence ID" value="GAI04577.1"/>
    <property type="molecule type" value="Genomic_DNA"/>
</dbReference>
<keyword evidence="1" id="KW-0472">Membrane</keyword>
<accession>X1KC47</accession>
<feature type="non-terminal residue" evidence="2">
    <location>
        <position position="1"/>
    </location>
</feature>